<dbReference type="Gene3D" id="3.30.565.10">
    <property type="entry name" value="Histidine kinase-like ATPase, C-terminal domain"/>
    <property type="match status" value="1"/>
</dbReference>
<sequence>MMQQLISISFKTKEEFLDKLSDYYELFELCSLEGKPLSTDDWPGVRALNGETIRDYEVILRRTDTGESWIGSYTVSLIYDDNDQLEFMVFILRDITERKKAEFALKESEEKYRLLSENSGDVIWLMDFDSQKFTYVSPSVYKLRGYTVEEVLNQSLEEILTPESYQYLVERLPVKVQAFLSGDESVKMQIFRVDQVCKDGGTVPTEVVANMITGDEGNISGLLAVSRDIAERVKMEEEIQQSLEEKEMLLKEIHHRVKNNLMIIASLLNLQSRYIKDKEALGIFKESQNRANSMALIHEKLYRSTDLKRINFGEYIRTLANDLFRTYTDNSGRINLNIDVEDVMMDINTSIPLGLMLNELISNALKHGFPEGMEGDINIYFNSRDDQYQLKVEDTGISFPGDVDYRNTDSLGLQLVNNLTKQIDGQIELDTSQGTEFTITFKEVKYGK</sequence>
<dbReference type="Pfam" id="PF00989">
    <property type="entry name" value="PAS"/>
    <property type="match status" value="1"/>
</dbReference>
<proteinExistence type="predicted"/>
<dbReference type="GO" id="GO:0005524">
    <property type="term" value="F:ATP binding"/>
    <property type="evidence" value="ECO:0007669"/>
    <property type="project" value="UniProtKB-KW"/>
</dbReference>
<dbReference type="SUPFAM" id="SSF55874">
    <property type="entry name" value="ATPase domain of HSP90 chaperone/DNA topoisomerase II/histidine kinase"/>
    <property type="match status" value="1"/>
</dbReference>
<dbReference type="AlphaFoldDB" id="A0A7J4THK6"/>
<dbReference type="PANTHER" id="PTHR43065:SF23">
    <property type="entry name" value="SENSOR HISTIDINE KINASE PDTAS"/>
    <property type="match status" value="1"/>
</dbReference>
<evidence type="ECO:0000313" key="11">
    <source>
        <dbReference type="Proteomes" id="UP000586031"/>
    </source>
</evidence>
<dbReference type="GO" id="GO:0016301">
    <property type="term" value="F:kinase activity"/>
    <property type="evidence" value="ECO:0007669"/>
    <property type="project" value="UniProtKB-KW"/>
</dbReference>
<comment type="caution">
    <text evidence="10">The sequence shown here is derived from an EMBL/GenBank/DDBJ whole genome shotgun (WGS) entry which is preliminary data.</text>
</comment>
<dbReference type="InterPro" id="IPR011495">
    <property type="entry name" value="Sig_transdc_His_kin_sub2_dim/P"/>
</dbReference>
<keyword evidence="3" id="KW-0547">Nucleotide-binding</keyword>
<feature type="domain" description="PAC" evidence="9">
    <location>
        <begin position="54"/>
        <end position="107"/>
    </location>
</feature>
<dbReference type="Pfam" id="PF02518">
    <property type="entry name" value="HATPase_c"/>
    <property type="match status" value="1"/>
</dbReference>
<dbReference type="InterPro" id="IPR000014">
    <property type="entry name" value="PAS"/>
</dbReference>
<feature type="domain" description="Histidine kinase" evidence="7">
    <location>
        <begin position="252"/>
        <end position="445"/>
    </location>
</feature>
<dbReference type="CDD" id="cd00130">
    <property type="entry name" value="PAS"/>
    <property type="match status" value="1"/>
</dbReference>
<protein>
    <submittedName>
        <fullName evidence="10">PAS domain S-box protein</fullName>
    </submittedName>
</protein>
<dbReference type="GO" id="GO:0000160">
    <property type="term" value="P:phosphorelay signal transduction system"/>
    <property type="evidence" value="ECO:0007669"/>
    <property type="project" value="UniProtKB-KW"/>
</dbReference>
<organism evidence="10 11">
    <name type="scientific">Methanobacterium subterraneum</name>
    <dbReference type="NCBI Taxonomy" id="59277"/>
    <lineage>
        <taxon>Archaea</taxon>
        <taxon>Methanobacteriati</taxon>
        <taxon>Methanobacteriota</taxon>
        <taxon>Methanomada group</taxon>
        <taxon>Methanobacteria</taxon>
        <taxon>Methanobacteriales</taxon>
        <taxon>Methanobacteriaceae</taxon>
        <taxon>Methanobacterium</taxon>
    </lineage>
</organism>
<keyword evidence="6" id="KW-0902">Two-component regulatory system</keyword>
<dbReference type="Pfam" id="PF07568">
    <property type="entry name" value="HisKA_2"/>
    <property type="match status" value="1"/>
</dbReference>
<dbReference type="InterPro" id="IPR000700">
    <property type="entry name" value="PAS-assoc_C"/>
</dbReference>
<dbReference type="NCBIfam" id="TIGR00229">
    <property type="entry name" value="sensory_box"/>
    <property type="match status" value="2"/>
</dbReference>
<feature type="domain" description="PAC" evidence="9">
    <location>
        <begin position="184"/>
        <end position="241"/>
    </location>
</feature>
<name>A0A7J4THK6_9EURY</name>
<dbReference type="SMART" id="SM00387">
    <property type="entry name" value="HATPase_c"/>
    <property type="match status" value="1"/>
</dbReference>
<evidence type="ECO:0000259" key="8">
    <source>
        <dbReference type="PROSITE" id="PS50112"/>
    </source>
</evidence>
<evidence type="ECO:0000256" key="5">
    <source>
        <dbReference type="ARBA" id="ARBA00022840"/>
    </source>
</evidence>
<dbReference type="Gene3D" id="3.30.450.20">
    <property type="entry name" value="PAS domain"/>
    <property type="match status" value="2"/>
</dbReference>
<dbReference type="Pfam" id="PF13426">
    <property type="entry name" value="PAS_9"/>
    <property type="match status" value="1"/>
</dbReference>
<accession>A0A7J4THK6</accession>
<dbReference type="PROSITE" id="PS50109">
    <property type="entry name" value="HIS_KIN"/>
    <property type="match status" value="1"/>
</dbReference>
<dbReference type="SUPFAM" id="SSF55785">
    <property type="entry name" value="PYP-like sensor domain (PAS domain)"/>
    <property type="match status" value="2"/>
</dbReference>
<dbReference type="InterPro" id="IPR013767">
    <property type="entry name" value="PAS_fold"/>
</dbReference>
<dbReference type="InterPro" id="IPR001610">
    <property type="entry name" value="PAC"/>
</dbReference>
<evidence type="ECO:0000259" key="9">
    <source>
        <dbReference type="PROSITE" id="PS50113"/>
    </source>
</evidence>
<evidence type="ECO:0000259" key="7">
    <source>
        <dbReference type="PROSITE" id="PS50109"/>
    </source>
</evidence>
<dbReference type="PROSITE" id="PS50112">
    <property type="entry name" value="PAS"/>
    <property type="match status" value="1"/>
</dbReference>
<evidence type="ECO:0000256" key="3">
    <source>
        <dbReference type="ARBA" id="ARBA00022741"/>
    </source>
</evidence>
<gene>
    <name evidence="10" type="ORF">HA271_00760</name>
</gene>
<evidence type="ECO:0000256" key="4">
    <source>
        <dbReference type="ARBA" id="ARBA00022777"/>
    </source>
</evidence>
<evidence type="ECO:0000256" key="6">
    <source>
        <dbReference type="ARBA" id="ARBA00023012"/>
    </source>
</evidence>
<dbReference type="InterPro" id="IPR036890">
    <property type="entry name" value="HATPase_C_sf"/>
</dbReference>
<dbReference type="PROSITE" id="PS50113">
    <property type="entry name" value="PAC"/>
    <property type="match status" value="2"/>
</dbReference>
<evidence type="ECO:0000256" key="2">
    <source>
        <dbReference type="ARBA" id="ARBA00022679"/>
    </source>
</evidence>
<evidence type="ECO:0000256" key="1">
    <source>
        <dbReference type="ARBA" id="ARBA00022553"/>
    </source>
</evidence>
<dbReference type="SMART" id="SM00091">
    <property type="entry name" value="PAS"/>
    <property type="match status" value="1"/>
</dbReference>
<reference evidence="11" key="1">
    <citation type="journal article" date="2020" name="bioRxiv">
        <title>A rank-normalized archaeal taxonomy based on genome phylogeny resolves widespread incomplete and uneven classifications.</title>
        <authorList>
            <person name="Rinke C."/>
            <person name="Chuvochina M."/>
            <person name="Mussig A.J."/>
            <person name="Chaumeil P.-A."/>
            <person name="Waite D.W."/>
            <person name="Whitman W.B."/>
            <person name="Parks D.H."/>
            <person name="Hugenholtz P."/>
        </authorList>
    </citation>
    <scope>NUCLEOTIDE SEQUENCE [LARGE SCALE GENOMIC DNA]</scope>
</reference>
<keyword evidence="4" id="KW-0418">Kinase</keyword>
<dbReference type="PANTHER" id="PTHR43065">
    <property type="entry name" value="SENSOR HISTIDINE KINASE"/>
    <property type="match status" value="1"/>
</dbReference>
<keyword evidence="1" id="KW-0597">Phosphoprotein</keyword>
<keyword evidence="5" id="KW-0067">ATP-binding</keyword>
<dbReference type="InterPro" id="IPR035965">
    <property type="entry name" value="PAS-like_dom_sf"/>
</dbReference>
<feature type="domain" description="PAS" evidence="8">
    <location>
        <begin position="108"/>
        <end position="183"/>
    </location>
</feature>
<dbReference type="Proteomes" id="UP000586031">
    <property type="component" value="Unassembled WGS sequence"/>
</dbReference>
<dbReference type="EMBL" id="DUHE01000022">
    <property type="protein sequence ID" value="HII83381.1"/>
    <property type="molecule type" value="Genomic_DNA"/>
</dbReference>
<dbReference type="InterPro" id="IPR003594">
    <property type="entry name" value="HATPase_dom"/>
</dbReference>
<dbReference type="GO" id="GO:0006355">
    <property type="term" value="P:regulation of DNA-templated transcription"/>
    <property type="evidence" value="ECO:0007669"/>
    <property type="project" value="InterPro"/>
</dbReference>
<dbReference type="InterPro" id="IPR005467">
    <property type="entry name" value="His_kinase_dom"/>
</dbReference>
<dbReference type="SMART" id="SM00086">
    <property type="entry name" value="PAC"/>
    <property type="match status" value="2"/>
</dbReference>
<evidence type="ECO:0000313" key="10">
    <source>
        <dbReference type="EMBL" id="HII83381.1"/>
    </source>
</evidence>
<keyword evidence="2" id="KW-0808">Transferase</keyword>